<dbReference type="CDD" id="cd23703">
    <property type="entry name" value="mS26_PET12"/>
    <property type="match status" value="1"/>
</dbReference>
<comment type="caution">
    <text evidence="2">The sequence shown here is derived from an EMBL/GenBank/DDBJ whole genome shotgun (WGS) entry which is preliminary data.</text>
</comment>
<name>A0A9P4JQN9_9PLEO</name>
<dbReference type="Pfam" id="PF26163">
    <property type="entry name" value="mS26"/>
    <property type="match status" value="1"/>
</dbReference>
<feature type="compositionally biased region" description="Basic and acidic residues" evidence="1">
    <location>
        <begin position="241"/>
        <end position="257"/>
    </location>
</feature>
<evidence type="ECO:0000256" key="1">
    <source>
        <dbReference type="SAM" id="MobiDB-lite"/>
    </source>
</evidence>
<organism evidence="2 3">
    <name type="scientific">Delitschia confertaspora ATCC 74209</name>
    <dbReference type="NCBI Taxonomy" id="1513339"/>
    <lineage>
        <taxon>Eukaryota</taxon>
        <taxon>Fungi</taxon>
        <taxon>Dikarya</taxon>
        <taxon>Ascomycota</taxon>
        <taxon>Pezizomycotina</taxon>
        <taxon>Dothideomycetes</taxon>
        <taxon>Pleosporomycetidae</taxon>
        <taxon>Pleosporales</taxon>
        <taxon>Delitschiaceae</taxon>
        <taxon>Delitschia</taxon>
    </lineage>
</organism>
<evidence type="ECO:0000313" key="3">
    <source>
        <dbReference type="Proteomes" id="UP000799536"/>
    </source>
</evidence>
<feature type="region of interest" description="Disordered" evidence="1">
    <location>
        <begin position="241"/>
        <end position="274"/>
    </location>
</feature>
<dbReference type="EMBL" id="ML993973">
    <property type="protein sequence ID" value="KAF2201499.1"/>
    <property type="molecule type" value="Genomic_DNA"/>
</dbReference>
<proteinExistence type="predicted"/>
<sequence>MPARVPVRFAWSVRPSVQCQNTTPHLLRAFSSTSNVQALGPESPNYIEVPKPVQPTFPRKPIVKGVLPVPRNVFKTRSPHEKVSDEFISLSTPEPKAQRAPNKHSKDAEYVLYKRRLAETRRQALRAGVKQLYERKTISEKEMEAKSSKLQEYNRKLAMAPPRETDVLTSATVQKSIRDFLEDKLPTPTRTTSEKLQARYQRRLEKQAAVRQAHLHDMYTHARNFIVNEEQLDAVIEKEFGTEDKPVGWDSQSEKPKPGAPGKSPWVAGPQDGVGEMLQRLRTGEAIDLTKERLRRVTEELTGGKM</sequence>
<dbReference type="OrthoDB" id="5223508at2759"/>
<dbReference type="Proteomes" id="UP000799536">
    <property type="component" value="Unassembled WGS sequence"/>
</dbReference>
<accession>A0A9P4JQN9</accession>
<evidence type="ECO:0000313" key="2">
    <source>
        <dbReference type="EMBL" id="KAF2201499.1"/>
    </source>
</evidence>
<dbReference type="InterPro" id="IPR058940">
    <property type="entry name" value="mS26_fungi"/>
</dbReference>
<gene>
    <name evidence="2" type="ORF">GQ43DRAFT_440527</name>
</gene>
<reference evidence="2" key="1">
    <citation type="journal article" date="2020" name="Stud. Mycol.">
        <title>101 Dothideomycetes genomes: a test case for predicting lifestyles and emergence of pathogens.</title>
        <authorList>
            <person name="Haridas S."/>
            <person name="Albert R."/>
            <person name="Binder M."/>
            <person name="Bloem J."/>
            <person name="Labutti K."/>
            <person name="Salamov A."/>
            <person name="Andreopoulos B."/>
            <person name="Baker S."/>
            <person name="Barry K."/>
            <person name="Bills G."/>
            <person name="Bluhm B."/>
            <person name="Cannon C."/>
            <person name="Castanera R."/>
            <person name="Culley D."/>
            <person name="Daum C."/>
            <person name="Ezra D."/>
            <person name="Gonzalez J."/>
            <person name="Henrissat B."/>
            <person name="Kuo A."/>
            <person name="Liang C."/>
            <person name="Lipzen A."/>
            <person name="Lutzoni F."/>
            <person name="Magnuson J."/>
            <person name="Mondo S."/>
            <person name="Nolan M."/>
            <person name="Ohm R."/>
            <person name="Pangilinan J."/>
            <person name="Park H.-J."/>
            <person name="Ramirez L."/>
            <person name="Alfaro M."/>
            <person name="Sun H."/>
            <person name="Tritt A."/>
            <person name="Yoshinaga Y."/>
            <person name="Zwiers L.-H."/>
            <person name="Turgeon B."/>
            <person name="Goodwin S."/>
            <person name="Spatafora J."/>
            <person name="Crous P."/>
            <person name="Grigoriev I."/>
        </authorList>
    </citation>
    <scope>NUCLEOTIDE SEQUENCE</scope>
    <source>
        <strain evidence="2">ATCC 74209</strain>
    </source>
</reference>
<keyword evidence="3" id="KW-1185">Reference proteome</keyword>
<protein>
    <submittedName>
        <fullName evidence="2">Uncharacterized protein</fullName>
    </submittedName>
</protein>
<dbReference type="AlphaFoldDB" id="A0A9P4JQN9"/>